<accession>G8A192</accession>
<protein>
    <submittedName>
        <fullName evidence="2">Transmembrane protein, putative</fullName>
    </submittedName>
</protein>
<feature type="transmembrane region" description="Helical" evidence="1">
    <location>
        <begin position="48"/>
        <end position="69"/>
    </location>
</feature>
<sequence length="123" mass="13930">MGTNRMKGTENTPGSDYHAVDLHHAAKQRANSSICDNVRKILSLMTKICMVFFVVFVCFDGVESPYLFVVPGPVQTFQNLFSRSNQRSVQLNRSSCTVLTKGREHRSHIVVLEFHPAEAKRFD</sequence>
<dbReference type="AlphaFoldDB" id="G8A192"/>
<evidence type="ECO:0000313" key="3">
    <source>
        <dbReference type="EnsemblPlants" id="KEH24324"/>
    </source>
</evidence>
<keyword evidence="1 2" id="KW-0812">Transmembrane</keyword>
<keyword evidence="1" id="KW-1133">Transmembrane helix</keyword>
<evidence type="ECO:0000313" key="4">
    <source>
        <dbReference type="Proteomes" id="UP000002051"/>
    </source>
</evidence>
<keyword evidence="1" id="KW-0472">Membrane</keyword>
<dbReference type="EnsemblPlants" id="KEH24324">
    <property type="protein sequence ID" value="KEH24324"/>
    <property type="gene ID" value="MTR_7g107250"/>
</dbReference>
<name>G8A192_MEDTR</name>
<dbReference type="Proteomes" id="UP000002051">
    <property type="component" value="Unassembled WGS sequence"/>
</dbReference>
<proteinExistence type="predicted"/>
<reference evidence="3" key="3">
    <citation type="submission" date="2015-04" db="UniProtKB">
        <authorList>
            <consortium name="EnsemblPlants"/>
        </authorList>
    </citation>
    <scope>IDENTIFICATION</scope>
    <source>
        <strain evidence="3">cv. Jemalong A17</strain>
    </source>
</reference>
<reference evidence="2 4" key="2">
    <citation type="journal article" date="2014" name="BMC Genomics">
        <title>An improved genome release (version Mt4.0) for the model legume Medicago truncatula.</title>
        <authorList>
            <person name="Tang H."/>
            <person name="Krishnakumar V."/>
            <person name="Bidwell S."/>
            <person name="Rosen B."/>
            <person name="Chan A."/>
            <person name="Zhou S."/>
            <person name="Gentzbittel L."/>
            <person name="Childs K.L."/>
            <person name="Yandell M."/>
            <person name="Gundlach H."/>
            <person name="Mayer K.F."/>
            <person name="Schwartz D.C."/>
            <person name="Town C.D."/>
        </authorList>
    </citation>
    <scope>GENOME REANNOTATION</scope>
    <source>
        <strain evidence="2">A17</strain>
        <strain evidence="3 4">cv. Jemalong A17</strain>
    </source>
</reference>
<keyword evidence="4" id="KW-1185">Reference proteome</keyword>
<organism evidence="2 4">
    <name type="scientific">Medicago truncatula</name>
    <name type="common">Barrel medic</name>
    <name type="synonym">Medicago tribuloides</name>
    <dbReference type="NCBI Taxonomy" id="3880"/>
    <lineage>
        <taxon>Eukaryota</taxon>
        <taxon>Viridiplantae</taxon>
        <taxon>Streptophyta</taxon>
        <taxon>Embryophyta</taxon>
        <taxon>Tracheophyta</taxon>
        <taxon>Spermatophyta</taxon>
        <taxon>Magnoliopsida</taxon>
        <taxon>eudicotyledons</taxon>
        <taxon>Gunneridae</taxon>
        <taxon>Pentapetalae</taxon>
        <taxon>rosids</taxon>
        <taxon>fabids</taxon>
        <taxon>Fabales</taxon>
        <taxon>Fabaceae</taxon>
        <taxon>Papilionoideae</taxon>
        <taxon>50 kb inversion clade</taxon>
        <taxon>NPAAA clade</taxon>
        <taxon>Hologalegina</taxon>
        <taxon>IRL clade</taxon>
        <taxon>Trifolieae</taxon>
        <taxon>Medicago</taxon>
    </lineage>
</organism>
<dbReference type="PaxDb" id="3880-AES85230"/>
<gene>
    <name evidence="2" type="ordered locus">MTR_7g107250</name>
</gene>
<evidence type="ECO:0000313" key="2">
    <source>
        <dbReference type="EMBL" id="KEH24324.1"/>
    </source>
</evidence>
<dbReference type="EMBL" id="CM001223">
    <property type="protein sequence ID" value="KEH24324.1"/>
    <property type="molecule type" value="Genomic_DNA"/>
</dbReference>
<dbReference type="HOGENOM" id="CLU_2018656_0_0_1"/>
<reference evidence="2 4" key="1">
    <citation type="journal article" date="2011" name="Nature">
        <title>The Medicago genome provides insight into the evolution of rhizobial symbioses.</title>
        <authorList>
            <person name="Young N.D."/>
            <person name="Debelle F."/>
            <person name="Oldroyd G.E."/>
            <person name="Geurts R."/>
            <person name="Cannon S.B."/>
            <person name="Udvardi M.K."/>
            <person name="Benedito V.A."/>
            <person name="Mayer K.F."/>
            <person name="Gouzy J."/>
            <person name="Schoof H."/>
            <person name="Van de Peer Y."/>
            <person name="Proost S."/>
            <person name="Cook D.R."/>
            <person name="Meyers B.C."/>
            <person name="Spannagl M."/>
            <person name="Cheung F."/>
            <person name="De Mita S."/>
            <person name="Krishnakumar V."/>
            <person name="Gundlach H."/>
            <person name="Zhou S."/>
            <person name="Mudge J."/>
            <person name="Bharti A.K."/>
            <person name="Murray J.D."/>
            <person name="Naoumkina M.A."/>
            <person name="Rosen B."/>
            <person name="Silverstein K.A."/>
            <person name="Tang H."/>
            <person name="Rombauts S."/>
            <person name="Zhao P.X."/>
            <person name="Zhou P."/>
            <person name="Barbe V."/>
            <person name="Bardou P."/>
            <person name="Bechner M."/>
            <person name="Bellec A."/>
            <person name="Berger A."/>
            <person name="Berges H."/>
            <person name="Bidwell S."/>
            <person name="Bisseling T."/>
            <person name="Choisne N."/>
            <person name="Couloux A."/>
            <person name="Denny R."/>
            <person name="Deshpande S."/>
            <person name="Dai X."/>
            <person name="Doyle J.J."/>
            <person name="Dudez A.M."/>
            <person name="Farmer A.D."/>
            <person name="Fouteau S."/>
            <person name="Franken C."/>
            <person name="Gibelin C."/>
            <person name="Gish J."/>
            <person name="Goldstein S."/>
            <person name="Gonzalez A.J."/>
            <person name="Green P.J."/>
            <person name="Hallab A."/>
            <person name="Hartog M."/>
            <person name="Hua A."/>
            <person name="Humphray S.J."/>
            <person name="Jeong D.H."/>
            <person name="Jing Y."/>
            <person name="Jocker A."/>
            <person name="Kenton S.M."/>
            <person name="Kim D.J."/>
            <person name="Klee K."/>
            <person name="Lai H."/>
            <person name="Lang C."/>
            <person name="Lin S."/>
            <person name="Macmil S.L."/>
            <person name="Magdelenat G."/>
            <person name="Matthews L."/>
            <person name="McCorrison J."/>
            <person name="Monaghan E.L."/>
            <person name="Mun J.H."/>
            <person name="Najar F.Z."/>
            <person name="Nicholson C."/>
            <person name="Noirot C."/>
            <person name="O'Bleness M."/>
            <person name="Paule C.R."/>
            <person name="Poulain J."/>
            <person name="Prion F."/>
            <person name="Qin B."/>
            <person name="Qu C."/>
            <person name="Retzel E.F."/>
            <person name="Riddle C."/>
            <person name="Sallet E."/>
            <person name="Samain S."/>
            <person name="Samson N."/>
            <person name="Sanders I."/>
            <person name="Saurat O."/>
            <person name="Scarpelli C."/>
            <person name="Schiex T."/>
            <person name="Segurens B."/>
            <person name="Severin A.J."/>
            <person name="Sherrier D.J."/>
            <person name="Shi R."/>
            <person name="Sims S."/>
            <person name="Singer S.R."/>
            <person name="Sinharoy S."/>
            <person name="Sterck L."/>
            <person name="Viollet A."/>
            <person name="Wang B.B."/>
            <person name="Wang K."/>
            <person name="Wang M."/>
            <person name="Wang X."/>
            <person name="Warfsmann J."/>
            <person name="Weissenbach J."/>
            <person name="White D.D."/>
            <person name="White J.D."/>
            <person name="Wiley G.B."/>
            <person name="Wincker P."/>
            <person name="Xing Y."/>
            <person name="Yang L."/>
            <person name="Yao Z."/>
            <person name="Ying F."/>
            <person name="Zhai J."/>
            <person name="Zhou L."/>
            <person name="Zuber A."/>
            <person name="Denarie J."/>
            <person name="Dixon R.A."/>
            <person name="May G.D."/>
            <person name="Schwartz D.C."/>
            <person name="Rogers J."/>
            <person name="Quetier F."/>
            <person name="Town C.D."/>
            <person name="Roe B.A."/>
        </authorList>
    </citation>
    <scope>NUCLEOTIDE SEQUENCE [LARGE SCALE GENOMIC DNA]</scope>
    <source>
        <strain evidence="2">A17</strain>
        <strain evidence="3 4">cv. Jemalong A17</strain>
    </source>
</reference>
<evidence type="ECO:0000256" key="1">
    <source>
        <dbReference type="SAM" id="Phobius"/>
    </source>
</evidence>